<dbReference type="PANTHER" id="PTHR33713:SF6">
    <property type="entry name" value="ANTITOXIN YEFM"/>
    <property type="match status" value="1"/>
</dbReference>
<dbReference type="PANTHER" id="PTHR33713">
    <property type="entry name" value="ANTITOXIN YAFN-RELATED"/>
    <property type="match status" value="1"/>
</dbReference>
<evidence type="ECO:0000256" key="1">
    <source>
        <dbReference type="ARBA" id="ARBA00009981"/>
    </source>
</evidence>
<dbReference type="InterPro" id="IPR051405">
    <property type="entry name" value="phD/YefM_antitoxin"/>
</dbReference>
<dbReference type="RefSeq" id="WP_207700685.1">
    <property type="nucleotide sequence ID" value="NZ_JAFREL020000001.1"/>
</dbReference>
<reference evidence="3 4" key="1">
    <citation type="submission" date="2024-02" db="EMBL/GenBank/DDBJ databases">
        <title>The Genome Sequence of Enterococcus sp. DIV0159.</title>
        <authorList>
            <person name="Earl A."/>
            <person name="Manson A."/>
            <person name="Gilmore M."/>
            <person name="Sanders J."/>
            <person name="Shea T."/>
            <person name="Howe W."/>
            <person name="Livny J."/>
            <person name="Cuomo C."/>
            <person name="Neafsey D."/>
            <person name="Birren B."/>
        </authorList>
    </citation>
    <scope>NUCLEOTIDE SEQUENCE [LARGE SCALE GENOMIC DNA]</scope>
    <source>
        <strain evidence="3 4">665A</strain>
    </source>
</reference>
<evidence type="ECO:0000313" key="4">
    <source>
        <dbReference type="Proteomes" id="UP000664357"/>
    </source>
</evidence>
<proteinExistence type="inferred from homology"/>
<dbReference type="Proteomes" id="UP000664357">
    <property type="component" value="Unassembled WGS sequence"/>
</dbReference>
<dbReference type="InterPro" id="IPR036165">
    <property type="entry name" value="YefM-like_sf"/>
</dbReference>
<evidence type="ECO:0000313" key="3">
    <source>
        <dbReference type="EMBL" id="MEO1768926.1"/>
    </source>
</evidence>
<protein>
    <recommendedName>
        <fullName evidence="2">Antitoxin</fullName>
    </recommendedName>
</protein>
<evidence type="ECO:0000256" key="2">
    <source>
        <dbReference type="RuleBase" id="RU362080"/>
    </source>
</evidence>
<dbReference type="InterPro" id="IPR006442">
    <property type="entry name" value="Antitoxin_Phd/YefM"/>
</dbReference>
<dbReference type="Gene3D" id="3.40.1620.10">
    <property type="entry name" value="YefM-like domain"/>
    <property type="match status" value="1"/>
</dbReference>
<comment type="caution">
    <text evidence="3">The sequence shown here is derived from an EMBL/GenBank/DDBJ whole genome shotgun (WGS) entry which is preliminary data.</text>
</comment>
<sequence length="89" mass="10530">MQAVAYSNFRKDMKTYMKKVNEDSDAIIVTSKNIEDTVVVMSKKDYDSMQETMRILSNPYLMEKIRKGDEQFENSTFETHELFEVENDE</sequence>
<comment type="similarity">
    <text evidence="1 2">Belongs to the phD/YefM antitoxin family.</text>
</comment>
<keyword evidence="4" id="KW-1185">Reference proteome</keyword>
<dbReference type="EMBL" id="JAFREL020000001">
    <property type="protein sequence ID" value="MEO1768926.1"/>
    <property type="molecule type" value="Genomic_DNA"/>
</dbReference>
<dbReference type="Pfam" id="PF02604">
    <property type="entry name" value="PhdYeFM_antitox"/>
    <property type="match status" value="1"/>
</dbReference>
<comment type="function">
    <text evidence="2">Antitoxin component of a type II toxin-antitoxin (TA) system.</text>
</comment>
<accession>A0ABV0EK08</accession>
<gene>
    <name evidence="3" type="ORF">JZO67_000865</name>
</gene>
<dbReference type="NCBIfam" id="TIGR01552">
    <property type="entry name" value="phd_fam"/>
    <property type="match status" value="1"/>
</dbReference>
<organism evidence="3 4">
    <name type="scientific">Candidatus Enterococcus ferrettii</name>
    <dbReference type="NCBI Taxonomy" id="2815324"/>
    <lineage>
        <taxon>Bacteria</taxon>
        <taxon>Bacillati</taxon>
        <taxon>Bacillota</taxon>
        <taxon>Bacilli</taxon>
        <taxon>Lactobacillales</taxon>
        <taxon>Enterococcaceae</taxon>
        <taxon>Enterococcus</taxon>
    </lineage>
</organism>
<dbReference type="SUPFAM" id="SSF143120">
    <property type="entry name" value="YefM-like"/>
    <property type="match status" value="1"/>
</dbReference>
<name>A0ABV0EK08_9ENTE</name>